<dbReference type="PRINTS" id="PR00465">
    <property type="entry name" value="EP450IV"/>
</dbReference>
<name>W7A218_COCMI</name>
<dbReference type="HOGENOM" id="CLU_022195_0_0_1"/>
<keyword evidence="9" id="KW-0472">Membrane</keyword>
<evidence type="ECO:0000256" key="7">
    <source>
        <dbReference type="PIRSR" id="PIRSR602403-1"/>
    </source>
</evidence>
<evidence type="ECO:0008006" key="12">
    <source>
        <dbReference type="Google" id="ProtNLM"/>
    </source>
</evidence>
<dbReference type="InterPro" id="IPR001128">
    <property type="entry name" value="Cyt_P450"/>
</dbReference>
<evidence type="ECO:0000256" key="1">
    <source>
        <dbReference type="ARBA" id="ARBA00001971"/>
    </source>
</evidence>
<dbReference type="GeneID" id="19120242"/>
<dbReference type="KEGG" id="bor:COCMIDRAFT_22399"/>
<dbReference type="EMBL" id="KI963926">
    <property type="protein sequence ID" value="EUC50071.1"/>
    <property type="molecule type" value="Genomic_DNA"/>
</dbReference>
<evidence type="ECO:0000256" key="4">
    <source>
        <dbReference type="ARBA" id="ARBA00022723"/>
    </source>
</evidence>
<keyword evidence="4 7" id="KW-0479">Metal-binding</keyword>
<feature type="binding site" description="axial binding residue" evidence="7">
    <location>
        <position position="447"/>
    </location>
    <ligand>
        <name>heme</name>
        <dbReference type="ChEBI" id="CHEBI:30413"/>
    </ligand>
    <ligandPart>
        <name>Fe</name>
        <dbReference type="ChEBI" id="CHEBI:18248"/>
    </ligandPart>
</feature>
<dbReference type="PROSITE" id="PS00086">
    <property type="entry name" value="CYTOCHROME_P450"/>
    <property type="match status" value="1"/>
</dbReference>
<dbReference type="Pfam" id="PF00067">
    <property type="entry name" value="p450"/>
    <property type="match status" value="1"/>
</dbReference>
<keyword evidence="8" id="KW-0503">Monooxygenase</keyword>
<dbReference type="PANTHER" id="PTHR46206">
    <property type="entry name" value="CYTOCHROME P450"/>
    <property type="match status" value="1"/>
</dbReference>
<keyword evidence="5 8" id="KW-0560">Oxidoreductase</keyword>
<keyword evidence="9" id="KW-1133">Transmembrane helix</keyword>
<dbReference type="AlphaFoldDB" id="W7A218"/>
<comment type="pathway">
    <text evidence="2">Mycotoxin biosynthesis.</text>
</comment>
<gene>
    <name evidence="10" type="ORF">COCMIDRAFT_22399</name>
</gene>
<dbReference type="PANTHER" id="PTHR46206:SF7">
    <property type="entry name" value="P450, PUTATIVE (EUROFUNG)-RELATED"/>
    <property type="match status" value="1"/>
</dbReference>
<evidence type="ECO:0000256" key="2">
    <source>
        <dbReference type="ARBA" id="ARBA00004685"/>
    </source>
</evidence>
<organism evidence="10 11">
    <name type="scientific">Bipolaris oryzae ATCC 44560</name>
    <dbReference type="NCBI Taxonomy" id="930090"/>
    <lineage>
        <taxon>Eukaryota</taxon>
        <taxon>Fungi</taxon>
        <taxon>Dikarya</taxon>
        <taxon>Ascomycota</taxon>
        <taxon>Pezizomycotina</taxon>
        <taxon>Dothideomycetes</taxon>
        <taxon>Pleosporomycetidae</taxon>
        <taxon>Pleosporales</taxon>
        <taxon>Pleosporineae</taxon>
        <taxon>Pleosporaceae</taxon>
        <taxon>Bipolaris</taxon>
    </lineage>
</organism>
<evidence type="ECO:0000256" key="3">
    <source>
        <dbReference type="ARBA" id="ARBA00010617"/>
    </source>
</evidence>
<keyword evidence="9" id="KW-0812">Transmembrane</keyword>
<evidence type="ECO:0000256" key="6">
    <source>
        <dbReference type="ARBA" id="ARBA00023004"/>
    </source>
</evidence>
<dbReference type="CDD" id="cd11041">
    <property type="entry name" value="CYP503A1-like"/>
    <property type="match status" value="1"/>
</dbReference>
<dbReference type="PRINTS" id="PR00385">
    <property type="entry name" value="P450"/>
</dbReference>
<dbReference type="GO" id="GO:0004497">
    <property type="term" value="F:monooxygenase activity"/>
    <property type="evidence" value="ECO:0007669"/>
    <property type="project" value="UniProtKB-KW"/>
</dbReference>
<evidence type="ECO:0000256" key="5">
    <source>
        <dbReference type="ARBA" id="ARBA00023002"/>
    </source>
</evidence>
<dbReference type="GO" id="GO:0005506">
    <property type="term" value="F:iron ion binding"/>
    <property type="evidence" value="ECO:0007669"/>
    <property type="project" value="InterPro"/>
</dbReference>
<evidence type="ECO:0000256" key="9">
    <source>
        <dbReference type="SAM" id="Phobius"/>
    </source>
</evidence>
<reference evidence="10 11" key="1">
    <citation type="journal article" date="2013" name="PLoS Genet.">
        <title>Comparative genome structure, secondary metabolite, and effector coding capacity across Cochliobolus pathogens.</title>
        <authorList>
            <person name="Condon B.J."/>
            <person name="Leng Y."/>
            <person name="Wu D."/>
            <person name="Bushley K.E."/>
            <person name="Ohm R.A."/>
            <person name="Otillar R."/>
            <person name="Martin J."/>
            <person name="Schackwitz W."/>
            <person name="Grimwood J."/>
            <person name="MohdZainudin N."/>
            <person name="Xue C."/>
            <person name="Wang R."/>
            <person name="Manning V.A."/>
            <person name="Dhillon B."/>
            <person name="Tu Z.J."/>
            <person name="Steffenson B.J."/>
            <person name="Salamov A."/>
            <person name="Sun H."/>
            <person name="Lowry S."/>
            <person name="LaButti K."/>
            <person name="Han J."/>
            <person name="Copeland A."/>
            <person name="Lindquist E."/>
            <person name="Barry K."/>
            <person name="Schmutz J."/>
            <person name="Baker S.E."/>
            <person name="Ciuffetti L.M."/>
            <person name="Grigoriev I.V."/>
            <person name="Zhong S."/>
            <person name="Turgeon B.G."/>
        </authorList>
    </citation>
    <scope>NUCLEOTIDE SEQUENCE [LARGE SCALE GENOMIC DNA]</scope>
    <source>
        <strain evidence="10 11">ATCC 44560</strain>
    </source>
</reference>
<keyword evidence="11" id="KW-1185">Reference proteome</keyword>
<comment type="cofactor">
    <cofactor evidence="1 7">
        <name>heme</name>
        <dbReference type="ChEBI" id="CHEBI:30413"/>
    </cofactor>
</comment>
<dbReference type="InterPro" id="IPR002403">
    <property type="entry name" value="Cyt_P450_E_grp-IV"/>
</dbReference>
<evidence type="ECO:0000313" key="11">
    <source>
        <dbReference type="Proteomes" id="UP000054032"/>
    </source>
</evidence>
<sequence>MDIPLAGASTHTAQTIAFASLVVAAIALFPKLNLLFNLSKIPEFGTAKNGEKQRSFYLKYAIELYREGNKKFTDSIYRMAASDEIKFVIVPAKFLPELKKLPDDVLDVREAVSKALESKYLPHEAFDDILTHSAKADLTPALGRLNGDITEEIDLALDRAIPPCKDWTNVNIYNKLLEIVAQVSGRMFVGAEYCRDPTYLDLAVNFTNDFMGAVLAIKNCNPWLRRFKGPSLPAKQRFEERLRRSKEFLRPIVLERLSGEKKCNDLLQWMMERSKSHGCGNDVEGHISRQLTAAFAAVHTTSMVSTNILYSLAAAPEYLEPLREEIRTVKAAHGGKLDSRALQDLVKLDSVMKEVMRMFPANITGVGRYVRKPITLSNGQYIPAGVIIECPVDAIHFDQDTYSDADKFDGFRYYKLRQKGDTAEHARSQFVSSNERDLAFGYGKHACPGRFFAASEIKIILSRVLLEYDFKMPDGRTNRYDQIRHEKMLTPDTEKTLLMKRTV</sequence>
<proteinExistence type="inferred from homology"/>
<keyword evidence="7 8" id="KW-0349">Heme</keyword>
<dbReference type="GO" id="GO:0020037">
    <property type="term" value="F:heme binding"/>
    <property type="evidence" value="ECO:0007669"/>
    <property type="project" value="InterPro"/>
</dbReference>
<dbReference type="Proteomes" id="UP000054032">
    <property type="component" value="Unassembled WGS sequence"/>
</dbReference>
<protein>
    <recommendedName>
        <fullName evidence="12">Cytochrome P450 monooxygenase</fullName>
    </recommendedName>
</protein>
<dbReference type="OrthoDB" id="1844152at2759"/>
<dbReference type="eggNOG" id="KOG0158">
    <property type="taxonomic scope" value="Eukaryota"/>
</dbReference>
<dbReference type="SUPFAM" id="SSF48264">
    <property type="entry name" value="Cytochrome P450"/>
    <property type="match status" value="1"/>
</dbReference>
<dbReference type="Gene3D" id="1.10.630.10">
    <property type="entry name" value="Cytochrome P450"/>
    <property type="match status" value="1"/>
</dbReference>
<dbReference type="InterPro" id="IPR017972">
    <property type="entry name" value="Cyt_P450_CS"/>
</dbReference>
<keyword evidence="6 7" id="KW-0408">Iron</keyword>
<accession>W7A218</accession>
<feature type="transmembrane region" description="Helical" evidence="9">
    <location>
        <begin position="12"/>
        <end position="30"/>
    </location>
</feature>
<evidence type="ECO:0000256" key="8">
    <source>
        <dbReference type="RuleBase" id="RU000461"/>
    </source>
</evidence>
<comment type="similarity">
    <text evidence="3 8">Belongs to the cytochrome P450 family.</text>
</comment>
<dbReference type="RefSeq" id="XP_007683391.1">
    <property type="nucleotide sequence ID" value="XM_007685201.1"/>
</dbReference>
<dbReference type="GO" id="GO:0016705">
    <property type="term" value="F:oxidoreductase activity, acting on paired donors, with incorporation or reduction of molecular oxygen"/>
    <property type="evidence" value="ECO:0007669"/>
    <property type="project" value="InterPro"/>
</dbReference>
<dbReference type="InterPro" id="IPR036396">
    <property type="entry name" value="Cyt_P450_sf"/>
</dbReference>
<evidence type="ECO:0000313" key="10">
    <source>
        <dbReference type="EMBL" id="EUC50071.1"/>
    </source>
</evidence>